<dbReference type="OrthoDB" id="416217at2759"/>
<dbReference type="GO" id="GO:0006457">
    <property type="term" value="P:protein folding"/>
    <property type="evidence" value="ECO:0007669"/>
    <property type="project" value="TreeGrafter"/>
</dbReference>
<feature type="domain" description="CS" evidence="8">
    <location>
        <begin position="158"/>
        <end position="249"/>
    </location>
</feature>
<dbReference type="Pfam" id="PF04969">
    <property type="entry name" value="CS"/>
    <property type="match status" value="1"/>
</dbReference>
<dbReference type="PANTHER" id="PTHR12356:SF3">
    <property type="entry name" value="NUCLEAR MIGRATION PROTEIN NUDC"/>
    <property type="match status" value="1"/>
</dbReference>
<dbReference type="AlphaFoldDB" id="A0A1R2BCS3"/>
<dbReference type="InterPro" id="IPR008978">
    <property type="entry name" value="HSP20-like_chaperone"/>
</dbReference>
<keyword evidence="4" id="KW-0963">Cytoplasm</keyword>
<evidence type="ECO:0000256" key="4">
    <source>
        <dbReference type="ARBA" id="ARBA00022490"/>
    </source>
</evidence>
<evidence type="ECO:0000256" key="6">
    <source>
        <dbReference type="ARBA" id="ARBA00030427"/>
    </source>
</evidence>
<organism evidence="9 10">
    <name type="scientific">Stentor coeruleus</name>
    <dbReference type="NCBI Taxonomy" id="5963"/>
    <lineage>
        <taxon>Eukaryota</taxon>
        <taxon>Sar</taxon>
        <taxon>Alveolata</taxon>
        <taxon>Ciliophora</taxon>
        <taxon>Postciliodesmatophora</taxon>
        <taxon>Heterotrichea</taxon>
        <taxon>Heterotrichida</taxon>
        <taxon>Stentoridae</taxon>
        <taxon>Stentor</taxon>
    </lineage>
</organism>
<evidence type="ECO:0000259" key="8">
    <source>
        <dbReference type="PROSITE" id="PS51203"/>
    </source>
</evidence>
<dbReference type="SUPFAM" id="SSF49764">
    <property type="entry name" value="HSP20-like chaperones"/>
    <property type="match status" value="1"/>
</dbReference>
<evidence type="ECO:0000256" key="7">
    <source>
        <dbReference type="SAM" id="MobiDB-lite"/>
    </source>
</evidence>
<comment type="caution">
    <text evidence="9">The sequence shown here is derived from an EMBL/GenBank/DDBJ whole genome shotgun (WGS) entry which is preliminary data.</text>
</comment>
<evidence type="ECO:0000256" key="5">
    <source>
        <dbReference type="ARBA" id="ARBA00022553"/>
    </source>
</evidence>
<dbReference type="Proteomes" id="UP000187209">
    <property type="component" value="Unassembled WGS sequence"/>
</dbReference>
<dbReference type="Pfam" id="PF14050">
    <property type="entry name" value="Nudc_N"/>
    <property type="match status" value="1"/>
</dbReference>
<dbReference type="GO" id="GO:0005737">
    <property type="term" value="C:cytoplasm"/>
    <property type="evidence" value="ECO:0007669"/>
    <property type="project" value="UniProtKB-SubCell"/>
</dbReference>
<sequence>MEDKFDGMFMTIVNESKGIEGFLTSFFSFMRRKTDFFSTPDKGREFVLKYFEEQNRVYQDNKRKEEQKAKQKEEQKRKEEEKKKQEEARKTAKVVEVTDEEAEAIKRGEDISVVEKKVPPKPQAKVEEIKDDEKKEEDKKDEPKDDDDKGLIPVNNGSITDQYVWTQTLREVTMNIYIPEGIPSRNIKVNATVTHLKITVGGKVHIEGEFFDKIKADDHVWTIDTFEKKRCVILTFDKFEGQSWWKCALKGEPEINTKKVEPENSQLSDLDSETRPVVEKMMIDQRRKAAGLPSLEEEKNKDMLKGFMAQHPEMDFSKAKISGPGQNSFGNFNMN</sequence>
<feature type="compositionally biased region" description="Basic and acidic residues" evidence="7">
    <location>
        <begin position="58"/>
        <end position="90"/>
    </location>
</feature>
<accession>A0A1R2BCS3</accession>
<dbReference type="InterPro" id="IPR025934">
    <property type="entry name" value="NudC_N_dom"/>
</dbReference>
<dbReference type="GO" id="GO:0051082">
    <property type="term" value="F:unfolded protein binding"/>
    <property type="evidence" value="ECO:0007669"/>
    <property type="project" value="TreeGrafter"/>
</dbReference>
<comment type="subcellular location">
    <subcellularLocation>
        <location evidence="1">Cytoplasm</location>
    </subcellularLocation>
</comment>
<protein>
    <recommendedName>
        <fullName evidence="3">Nuclear migration protein nudC</fullName>
    </recommendedName>
    <alternativeName>
        <fullName evidence="6">Nuclear distribution protein C homolog</fullName>
    </alternativeName>
</protein>
<comment type="similarity">
    <text evidence="2">Belongs to the nudC family.</text>
</comment>
<evidence type="ECO:0000256" key="2">
    <source>
        <dbReference type="ARBA" id="ARBA00010513"/>
    </source>
</evidence>
<name>A0A1R2BCS3_9CILI</name>
<dbReference type="FunFam" id="2.60.40.790:FF:000001">
    <property type="entry name" value="Nuclear migration protein nudC"/>
    <property type="match status" value="1"/>
</dbReference>
<dbReference type="PANTHER" id="PTHR12356">
    <property type="entry name" value="NUCLEAR MOVEMENT PROTEIN NUDC"/>
    <property type="match status" value="1"/>
</dbReference>
<keyword evidence="10" id="KW-1185">Reference proteome</keyword>
<dbReference type="EMBL" id="MPUH01000742">
    <property type="protein sequence ID" value="OMJ74573.1"/>
    <property type="molecule type" value="Genomic_DNA"/>
</dbReference>
<evidence type="ECO:0000313" key="10">
    <source>
        <dbReference type="Proteomes" id="UP000187209"/>
    </source>
</evidence>
<dbReference type="Gene3D" id="2.60.40.790">
    <property type="match status" value="1"/>
</dbReference>
<dbReference type="CDD" id="cd06467">
    <property type="entry name" value="p23_NUDC_like"/>
    <property type="match status" value="1"/>
</dbReference>
<evidence type="ECO:0000313" key="9">
    <source>
        <dbReference type="EMBL" id="OMJ74573.1"/>
    </source>
</evidence>
<dbReference type="InterPro" id="IPR037898">
    <property type="entry name" value="NudC_fam"/>
</dbReference>
<proteinExistence type="inferred from homology"/>
<feature type="compositionally biased region" description="Basic and acidic residues" evidence="7">
    <location>
        <begin position="113"/>
        <end position="150"/>
    </location>
</feature>
<evidence type="ECO:0000256" key="3">
    <source>
        <dbReference type="ARBA" id="ARBA00017641"/>
    </source>
</evidence>
<feature type="region of interest" description="Disordered" evidence="7">
    <location>
        <begin position="113"/>
        <end position="155"/>
    </location>
</feature>
<dbReference type="PROSITE" id="PS51203">
    <property type="entry name" value="CS"/>
    <property type="match status" value="1"/>
</dbReference>
<evidence type="ECO:0000256" key="1">
    <source>
        <dbReference type="ARBA" id="ARBA00004496"/>
    </source>
</evidence>
<dbReference type="InterPro" id="IPR007052">
    <property type="entry name" value="CS_dom"/>
</dbReference>
<reference evidence="9 10" key="1">
    <citation type="submission" date="2016-11" db="EMBL/GenBank/DDBJ databases">
        <title>The macronuclear genome of Stentor coeruleus: a giant cell with tiny introns.</title>
        <authorList>
            <person name="Slabodnick M."/>
            <person name="Ruby J.G."/>
            <person name="Reiff S.B."/>
            <person name="Swart E.C."/>
            <person name="Gosai S."/>
            <person name="Prabakaran S."/>
            <person name="Witkowska E."/>
            <person name="Larue G.E."/>
            <person name="Fisher S."/>
            <person name="Freeman R.M."/>
            <person name="Gunawardena J."/>
            <person name="Chu W."/>
            <person name="Stover N.A."/>
            <person name="Gregory B.D."/>
            <person name="Nowacki M."/>
            <person name="Derisi J."/>
            <person name="Roy S.W."/>
            <person name="Marshall W.F."/>
            <person name="Sood P."/>
        </authorList>
    </citation>
    <scope>NUCLEOTIDE SEQUENCE [LARGE SCALE GENOMIC DNA]</scope>
    <source>
        <strain evidence="9">WM001</strain>
    </source>
</reference>
<gene>
    <name evidence="9" type="ORF">SteCoe_26472</name>
</gene>
<feature type="region of interest" description="Disordered" evidence="7">
    <location>
        <begin position="58"/>
        <end position="101"/>
    </location>
</feature>
<keyword evidence="5" id="KW-0597">Phosphoprotein</keyword>